<dbReference type="AlphaFoldDB" id="A0A2A7SEQ3"/>
<protein>
    <submittedName>
        <fullName evidence="2">DUF4243 domain-containing protein</fullName>
    </submittedName>
</protein>
<organism evidence="2 3">
    <name type="scientific">Burkholderia gladioli</name>
    <name type="common">Pseudomonas marginata</name>
    <name type="synonym">Phytomonas marginata</name>
    <dbReference type="NCBI Taxonomy" id="28095"/>
    <lineage>
        <taxon>Bacteria</taxon>
        <taxon>Pseudomonadati</taxon>
        <taxon>Pseudomonadota</taxon>
        <taxon>Betaproteobacteria</taxon>
        <taxon>Burkholderiales</taxon>
        <taxon>Burkholderiaceae</taxon>
        <taxon>Burkholderia</taxon>
    </lineage>
</organism>
<dbReference type="GO" id="GO:0016491">
    <property type="term" value="F:oxidoreductase activity"/>
    <property type="evidence" value="ECO:0007669"/>
    <property type="project" value="UniProtKB-KW"/>
</dbReference>
<evidence type="ECO:0000256" key="1">
    <source>
        <dbReference type="ARBA" id="ARBA00023002"/>
    </source>
</evidence>
<keyword evidence="1" id="KW-0560">Oxidoreductase</keyword>
<evidence type="ECO:0000313" key="2">
    <source>
        <dbReference type="EMBL" id="PEH41765.1"/>
    </source>
</evidence>
<dbReference type="PANTHER" id="PTHR35870:SF1">
    <property type="entry name" value="PROTEIN, PUTATIVE (AFU_ORTHOLOGUE AFUA_5G03330)-RELATED"/>
    <property type="match status" value="1"/>
</dbReference>
<proteinExistence type="predicted"/>
<dbReference type="EMBL" id="PDDY01000001">
    <property type="protein sequence ID" value="PEH41765.1"/>
    <property type="molecule type" value="Genomic_DNA"/>
</dbReference>
<evidence type="ECO:0000313" key="3">
    <source>
        <dbReference type="Proteomes" id="UP000220629"/>
    </source>
</evidence>
<gene>
    <name evidence="2" type="ORF">CRM94_06130</name>
</gene>
<accession>A0A2A7SEQ3</accession>
<dbReference type="PANTHER" id="PTHR35870">
    <property type="entry name" value="PROTEIN, PUTATIVE (AFU_ORTHOLOGUE AFUA_5G03330)-RELATED"/>
    <property type="match status" value="1"/>
</dbReference>
<dbReference type="Proteomes" id="UP000220629">
    <property type="component" value="Unassembled WGS sequence"/>
</dbReference>
<dbReference type="RefSeq" id="WP_096752594.1">
    <property type="nucleotide sequence ID" value="NZ_CADEPO010000006.1"/>
</dbReference>
<sequence length="336" mass="36908">MSTHHTDTLLNTLLDANARFDLKAKGTTNHLPMALVALARMGASPERLQAYFDMWSREYALPAPAVDTRIARGDWRRHVGDGKAFGALRLCFVDWIGDEGATAVIVAVLKQMPLAPASGAFHAVIRLAYGIEAAHDGEIAAALAALVSGHLPIEIDPASRPRAERIDTAFVQAARAIDKREISGDFITDRLRLVAKHPRFREALLAPPETGHLLDGIAAATIAAYWRAPDFTVLHTVTATHASRLLFAQLPPQQVARSLPELWVALCAAYASIEVPLDVDKPLPRVDADWDEILRRAVLADDEHVIKMSYTCWREYQRDPSPLYLASAARRVGLID</sequence>
<comment type="caution">
    <text evidence="2">The sequence shown here is derived from an EMBL/GenBank/DDBJ whole genome shotgun (WGS) entry which is preliminary data.</text>
</comment>
<dbReference type="Pfam" id="PF14027">
    <property type="entry name" value="Questin_oxidase"/>
    <property type="match status" value="2"/>
</dbReference>
<dbReference type="InterPro" id="IPR025337">
    <property type="entry name" value="Questin_oxidase-like"/>
</dbReference>
<reference evidence="3" key="1">
    <citation type="submission" date="2017-09" db="EMBL/GenBank/DDBJ databases">
        <title>FDA dAtabase for Regulatory Grade micrObial Sequences (FDA-ARGOS): Supporting development and validation of Infectious Disease Dx tests.</title>
        <authorList>
            <person name="Minogue T."/>
            <person name="Wolcott M."/>
            <person name="Wasieloski L."/>
            <person name="Aguilar W."/>
            <person name="Moore D."/>
            <person name="Tallon L."/>
            <person name="Sadzewicz L."/>
            <person name="Ott S."/>
            <person name="Zhao X."/>
            <person name="Nagaraj S."/>
            <person name="Vavikolanu K."/>
            <person name="Aluvathingal J."/>
            <person name="Nadendla S."/>
            <person name="Sichtig H."/>
        </authorList>
    </citation>
    <scope>NUCLEOTIDE SEQUENCE [LARGE SCALE GENOMIC DNA]</scope>
    <source>
        <strain evidence="3">FDAARGOS_390</strain>
    </source>
</reference>
<name>A0A2A7SEQ3_BURGA</name>